<comment type="caution">
    <text evidence="4">The sequence shown here is derived from an EMBL/GenBank/DDBJ whole genome shotgun (WGS) entry which is preliminary data.</text>
</comment>
<gene>
    <name evidence="4" type="ORF">MPL1_07139</name>
</gene>
<evidence type="ECO:0000256" key="1">
    <source>
        <dbReference type="ARBA" id="ARBA00048811"/>
    </source>
</evidence>
<protein>
    <submittedName>
        <fullName evidence="4">Hypoxanthine-guanine phosphoribosyltransferase</fullName>
        <ecNumber evidence="4">2.4.2.8</ecNumber>
    </submittedName>
</protein>
<keyword evidence="5" id="KW-1185">Reference proteome</keyword>
<reference evidence="4 5" key="1">
    <citation type="journal article" date="2013" name="Genome Announc.">
        <title>Draft Genome Sequence of Methylophaga lonarensis MPLT, a Haloalkaliphilic (Non-Methane-Utilizing) Methylotroph.</title>
        <authorList>
            <person name="Shetty S.A."/>
            <person name="Marathe N.P."/>
            <person name="Munot H."/>
            <person name="Antony C.P."/>
            <person name="Dhotre D.P."/>
            <person name="Murrell J.C."/>
            <person name="Shouche Y.S."/>
        </authorList>
    </citation>
    <scope>NUCLEOTIDE SEQUENCE [LARGE SCALE GENOMIC DNA]</scope>
    <source>
        <strain evidence="4 5">MPL</strain>
    </source>
</reference>
<dbReference type="STRING" id="1286106.MPL1_07139"/>
<comment type="catalytic activity">
    <reaction evidence="2">
        <text>IMP + diphosphate = hypoxanthine + 5-phospho-alpha-D-ribose 1-diphosphate</text>
        <dbReference type="Rhea" id="RHEA:17973"/>
        <dbReference type="ChEBI" id="CHEBI:17368"/>
        <dbReference type="ChEBI" id="CHEBI:33019"/>
        <dbReference type="ChEBI" id="CHEBI:58017"/>
        <dbReference type="ChEBI" id="CHEBI:58053"/>
        <dbReference type="EC" id="2.4.2.8"/>
    </reaction>
    <physiologicalReaction direction="right-to-left" evidence="2">
        <dbReference type="Rhea" id="RHEA:17975"/>
    </physiologicalReaction>
</comment>
<dbReference type="GO" id="GO:0032263">
    <property type="term" value="P:GMP salvage"/>
    <property type="evidence" value="ECO:0007669"/>
    <property type="project" value="TreeGrafter"/>
</dbReference>
<name>M7P0R7_9GAMM</name>
<evidence type="ECO:0000256" key="2">
    <source>
        <dbReference type="ARBA" id="ARBA00049402"/>
    </source>
</evidence>
<dbReference type="GO" id="GO:0004422">
    <property type="term" value="F:hypoxanthine phosphoribosyltransferase activity"/>
    <property type="evidence" value="ECO:0007669"/>
    <property type="project" value="TreeGrafter"/>
</dbReference>
<dbReference type="InterPro" id="IPR000836">
    <property type="entry name" value="PRTase_dom"/>
</dbReference>
<dbReference type="EC" id="2.4.2.8" evidence="4"/>
<dbReference type="GO" id="GO:0000287">
    <property type="term" value="F:magnesium ion binding"/>
    <property type="evidence" value="ECO:0007669"/>
    <property type="project" value="TreeGrafter"/>
</dbReference>
<dbReference type="InterPro" id="IPR029057">
    <property type="entry name" value="PRTase-like"/>
</dbReference>
<dbReference type="GO" id="GO:0005829">
    <property type="term" value="C:cytosol"/>
    <property type="evidence" value="ECO:0007669"/>
    <property type="project" value="TreeGrafter"/>
</dbReference>
<dbReference type="AlphaFoldDB" id="M7P0R7"/>
<dbReference type="OrthoDB" id="9802824at2"/>
<accession>M7P0R7</accession>
<keyword evidence="4" id="KW-0328">Glycosyltransferase</keyword>
<comment type="catalytic activity">
    <reaction evidence="1">
        <text>GMP + diphosphate = guanine + 5-phospho-alpha-D-ribose 1-diphosphate</text>
        <dbReference type="Rhea" id="RHEA:25424"/>
        <dbReference type="ChEBI" id="CHEBI:16235"/>
        <dbReference type="ChEBI" id="CHEBI:33019"/>
        <dbReference type="ChEBI" id="CHEBI:58017"/>
        <dbReference type="ChEBI" id="CHEBI:58115"/>
        <dbReference type="EC" id="2.4.2.8"/>
    </reaction>
    <physiologicalReaction direction="right-to-left" evidence="1">
        <dbReference type="Rhea" id="RHEA:25426"/>
    </physiologicalReaction>
</comment>
<sequence>MKQIRQTMEHAELLFSMTEIDQQISQLAEQLNRDYATLNPVVLCVMNGAVITLGHLLPKLSFPLQLDYIHATRYGDKRVGGELVWQARPMTDLADRHVLLIEDIFDEGYTLKALREFCLQAGASSVGCLALVNKIHSRKQGPLPEYLGLEVPDDHYVFGFGMDVEGYWRNAPGIFAVRD</sequence>
<feature type="domain" description="Phosphoribosyltransferase" evidence="3">
    <location>
        <begin position="19"/>
        <end position="163"/>
    </location>
</feature>
<dbReference type="EMBL" id="APHR01000035">
    <property type="protein sequence ID" value="EMR13076.1"/>
    <property type="molecule type" value="Genomic_DNA"/>
</dbReference>
<dbReference type="NCBIfam" id="NF006605">
    <property type="entry name" value="PRK09162.1"/>
    <property type="match status" value="1"/>
</dbReference>
<evidence type="ECO:0000313" key="5">
    <source>
        <dbReference type="Proteomes" id="UP000012019"/>
    </source>
</evidence>
<dbReference type="PATRIC" id="fig|1286106.3.peg.1433"/>
<dbReference type="Gene3D" id="3.40.50.2020">
    <property type="match status" value="1"/>
</dbReference>
<evidence type="ECO:0000313" key="4">
    <source>
        <dbReference type="EMBL" id="EMR13076.1"/>
    </source>
</evidence>
<dbReference type="PANTHER" id="PTHR43340">
    <property type="entry name" value="HYPOXANTHINE-GUANINE PHOSPHORIBOSYLTRANSFERASE"/>
    <property type="match status" value="1"/>
</dbReference>
<dbReference type="CDD" id="cd06223">
    <property type="entry name" value="PRTases_typeI"/>
    <property type="match status" value="1"/>
</dbReference>
<dbReference type="RefSeq" id="WP_009726417.1">
    <property type="nucleotide sequence ID" value="NZ_APHR01000035.1"/>
</dbReference>
<dbReference type="SUPFAM" id="SSF53271">
    <property type="entry name" value="PRTase-like"/>
    <property type="match status" value="1"/>
</dbReference>
<dbReference type="GO" id="GO:0032264">
    <property type="term" value="P:IMP salvage"/>
    <property type="evidence" value="ECO:0007669"/>
    <property type="project" value="TreeGrafter"/>
</dbReference>
<proteinExistence type="predicted"/>
<dbReference type="GO" id="GO:0046100">
    <property type="term" value="P:hypoxanthine metabolic process"/>
    <property type="evidence" value="ECO:0007669"/>
    <property type="project" value="TreeGrafter"/>
</dbReference>
<dbReference type="Proteomes" id="UP000012019">
    <property type="component" value="Unassembled WGS sequence"/>
</dbReference>
<dbReference type="eggNOG" id="COG0634">
    <property type="taxonomic scope" value="Bacteria"/>
</dbReference>
<dbReference type="GO" id="GO:0006178">
    <property type="term" value="P:guanine salvage"/>
    <property type="evidence" value="ECO:0007669"/>
    <property type="project" value="TreeGrafter"/>
</dbReference>
<dbReference type="GO" id="GO:0052657">
    <property type="term" value="F:guanine phosphoribosyltransferase activity"/>
    <property type="evidence" value="ECO:0007669"/>
    <property type="project" value="RHEA"/>
</dbReference>
<organism evidence="4 5">
    <name type="scientific">Methylophaga lonarensis MPL</name>
    <dbReference type="NCBI Taxonomy" id="1286106"/>
    <lineage>
        <taxon>Bacteria</taxon>
        <taxon>Pseudomonadati</taxon>
        <taxon>Pseudomonadota</taxon>
        <taxon>Gammaproteobacteria</taxon>
        <taxon>Thiotrichales</taxon>
        <taxon>Piscirickettsiaceae</taxon>
        <taxon>Methylophaga</taxon>
    </lineage>
</organism>
<keyword evidence="4" id="KW-0808">Transferase</keyword>
<evidence type="ECO:0000259" key="3">
    <source>
        <dbReference type="Pfam" id="PF00156"/>
    </source>
</evidence>
<dbReference type="PANTHER" id="PTHR43340:SF1">
    <property type="entry name" value="HYPOXANTHINE PHOSPHORIBOSYLTRANSFERASE"/>
    <property type="match status" value="1"/>
</dbReference>
<dbReference type="Pfam" id="PF00156">
    <property type="entry name" value="Pribosyltran"/>
    <property type="match status" value="1"/>
</dbReference>
<dbReference type="InterPro" id="IPR050408">
    <property type="entry name" value="HGPRT"/>
</dbReference>